<dbReference type="Pfam" id="PF01359">
    <property type="entry name" value="Transposase_1"/>
    <property type="match status" value="1"/>
</dbReference>
<dbReference type="InterPro" id="IPR052709">
    <property type="entry name" value="Transposase-MT_Hybrid"/>
</dbReference>
<comment type="caution">
    <text evidence="1">The sequence shown here is derived from an EMBL/GenBank/DDBJ whole genome shotgun (WGS) entry which is preliminary data.</text>
</comment>
<organism evidence="1 2">
    <name type="scientific">Scylla paramamosain</name>
    <name type="common">Mud crab</name>
    <dbReference type="NCBI Taxonomy" id="85552"/>
    <lineage>
        <taxon>Eukaryota</taxon>
        <taxon>Metazoa</taxon>
        <taxon>Ecdysozoa</taxon>
        <taxon>Arthropoda</taxon>
        <taxon>Crustacea</taxon>
        <taxon>Multicrustacea</taxon>
        <taxon>Malacostraca</taxon>
        <taxon>Eumalacostraca</taxon>
        <taxon>Eucarida</taxon>
        <taxon>Decapoda</taxon>
        <taxon>Pleocyemata</taxon>
        <taxon>Brachyura</taxon>
        <taxon>Eubrachyura</taxon>
        <taxon>Portunoidea</taxon>
        <taxon>Portunidae</taxon>
        <taxon>Portuninae</taxon>
        <taxon>Scylla</taxon>
    </lineage>
</organism>
<dbReference type="AlphaFoldDB" id="A0AAW0SUX2"/>
<dbReference type="Gene3D" id="3.30.420.10">
    <property type="entry name" value="Ribonuclease H-like superfamily/Ribonuclease H"/>
    <property type="match status" value="1"/>
</dbReference>
<protein>
    <recommendedName>
        <fullName evidence="3">Transposase</fullName>
    </recommendedName>
</protein>
<dbReference type="Proteomes" id="UP001487740">
    <property type="component" value="Unassembled WGS sequence"/>
</dbReference>
<evidence type="ECO:0000313" key="1">
    <source>
        <dbReference type="EMBL" id="KAK8378848.1"/>
    </source>
</evidence>
<sequence>MCQVNQEEYFNRLIMQDETWVHHYDPENKAQSKLWKHYDLPPPKKARIQPLVSKVMLTVFWDQHGVVMMAFLAEGTTITRMYYASLLQKLREVIKTERCGMLTKGIHLLQDNAPVHNAHVAQMKAWSCGYEILPHSPYPPDLTQSDFHLFPIMKLFLKSKFFSDDEMLISEVVMASDTICRLLQVDLVPCRWRTSRGHHLHCRPVDAVTHSICRTASP</sequence>
<dbReference type="PANTHER" id="PTHR46060:SF1">
    <property type="entry name" value="MARINER MOS1 TRANSPOSASE-LIKE PROTEIN"/>
    <property type="match status" value="1"/>
</dbReference>
<dbReference type="EMBL" id="JARAKH010000044">
    <property type="protein sequence ID" value="KAK8378848.1"/>
    <property type="molecule type" value="Genomic_DNA"/>
</dbReference>
<dbReference type="GO" id="GO:0003676">
    <property type="term" value="F:nucleic acid binding"/>
    <property type="evidence" value="ECO:0007669"/>
    <property type="project" value="InterPro"/>
</dbReference>
<keyword evidence="2" id="KW-1185">Reference proteome</keyword>
<proteinExistence type="predicted"/>
<evidence type="ECO:0000313" key="2">
    <source>
        <dbReference type="Proteomes" id="UP001487740"/>
    </source>
</evidence>
<evidence type="ECO:0008006" key="3">
    <source>
        <dbReference type="Google" id="ProtNLM"/>
    </source>
</evidence>
<dbReference type="InterPro" id="IPR001888">
    <property type="entry name" value="Transposase_1"/>
</dbReference>
<reference evidence="1 2" key="1">
    <citation type="submission" date="2023-03" db="EMBL/GenBank/DDBJ databases">
        <title>High-quality genome of Scylla paramamosain provides insights in environmental adaptation.</title>
        <authorList>
            <person name="Zhang L."/>
        </authorList>
    </citation>
    <scope>NUCLEOTIDE SEQUENCE [LARGE SCALE GENOMIC DNA]</scope>
    <source>
        <strain evidence="1">LZ_2023a</strain>
        <tissue evidence="1">Muscle</tissue>
    </source>
</reference>
<dbReference type="InterPro" id="IPR036397">
    <property type="entry name" value="RNaseH_sf"/>
</dbReference>
<name>A0AAW0SUX2_SCYPA</name>
<gene>
    <name evidence="1" type="ORF">O3P69_009518</name>
</gene>
<dbReference type="PANTHER" id="PTHR46060">
    <property type="entry name" value="MARINER MOS1 TRANSPOSASE-LIKE PROTEIN"/>
    <property type="match status" value="1"/>
</dbReference>
<accession>A0AAW0SUX2</accession>